<sequence length="115" mass="12759">EKIPLPFFAMSLSLSPGTHLLAVGFAGLHRPPGCSSRPPATRSLCGRSPAAEMQQGLWWWASRLVMPGTWTEAWQRRQVVNGLMLGQARIHVNRLEQAVVNLATCKYFHTCCPFA</sequence>
<proteinExistence type="predicted"/>
<dbReference type="EMBL" id="NBAG03000504">
    <property type="protein sequence ID" value="PNI19047.1"/>
    <property type="molecule type" value="Genomic_DNA"/>
</dbReference>
<reference evidence="1 2" key="1">
    <citation type="submission" date="2017-12" db="EMBL/GenBank/DDBJ databases">
        <title>High-resolution comparative analysis of great ape genomes.</title>
        <authorList>
            <person name="Pollen A."/>
            <person name="Hastie A."/>
            <person name="Hormozdiari F."/>
            <person name="Dougherty M."/>
            <person name="Liu R."/>
            <person name="Chaisson M."/>
            <person name="Hoppe E."/>
            <person name="Hill C."/>
            <person name="Pang A."/>
            <person name="Hillier L."/>
            <person name="Baker C."/>
            <person name="Armstrong J."/>
            <person name="Shendure J."/>
            <person name="Paten B."/>
            <person name="Wilson R."/>
            <person name="Chao H."/>
            <person name="Schneider V."/>
            <person name="Ventura M."/>
            <person name="Kronenberg Z."/>
            <person name="Murali S."/>
            <person name="Gordon D."/>
            <person name="Cantsilieris S."/>
            <person name="Munson K."/>
            <person name="Nelson B."/>
            <person name="Raja A."/>
            <person name="Underwood J."/>
            <person name="Diekhans M."/>
            <person name="Fiddes I."/>
            <person name="Haussler D."/>
            <person name="Eichler E."/>
        </authorList>
    </citation>
    <scope>NUCLEOTIDE SEQUENCE [LARGE SCALE GENOMIC DNA]</scope>
    <source>
        <strain evidence="1">Yerkes chimp pedigree #C0471</strain>
    </source>
</reference>
<name>A0A2J8J8E9_PANTR</name>
<dbReference type="Proteomes" id="UP000236370">
    <property type="component" value="Unassembled WGS sequence"/>
</dbReference>
<accession>A0A2J8J8E9</accession>
<gene>
    <name evidence="1" type="ORF">CK820_G0049952</name>
</gene>
<dbReference type="AlphaFoldDB" id="A0A2J8J8E9"/>
<evidence type="ECO:0000313" key="2">
    <source>
        <dbReference type="Proteomes" id="UP000236370"/>
    </source>
</evidence>
<organism evidence="1 2">
    <name type="scientific">Pan troglodytes</name>
    <name type="common">Chimpanzee</name>
    <dbReference type="NCBI Taxonomy" id="9598"/>
    <lineage>
        <taxon>Eukaryota</taxon>
        <taxon>Metazoa</taxon>
        <taxon>Chordata</taxon>
        <taxon>Craniata</taxon>
        <taxon>Vertebrata</taxon>
        <taxon>Euteleostomi</taxon>
        <taxon>Mammalia</taxon>
        <taxon>Eutheria</taxon>
        <taxon>Euarchontoglires</taxon>
        <taxon>Primates</taxon>
        <taxon>Haplorrhini</taxon>
        <taxon>Catarrhini</taxon>
        <taxon>Hominidae</taxon>
        <taxon>Pan</taxon>
    </lineage>
</organism>
<evidence type="ECO:0000313" key="1">
    <source>
        <dbReference type="EMBL" id="PNI19047.1"/>
    </source>
</evidence>
<feature type="non-terminal residue" evidence="1">
    <location>
        <position position="1"/>
    </location>
</feature>
<protein>
    <submittedName>
        <fullName evidence="1">WDR90 isoform 7</fullName>
    </submittedName>
</protein>
<comment type="caution">
    <text evidence="1">The sequence shown here is derived from an EMBL/GenBank/DDBJ whole genome shotgun (WGS) entry which is preliminary data.</text>
</comment>